<keyword evidence="2" id="KW-1185">Reference proteome</keyword>
<organism evidence="1 2">
    <name type="scientific">Acanthoscelides obtectus</name>
    <name type="common">Bean weevil</name>
    <name type="synonym">Bruchus obtectus</name>
    <dbReference type="NCBI Taxonomy" id="200917"/>
    <lineage>
        <taxon>Eukaryota</taxon>
        <taxon>Metazoa</taxon>
        <taxon>Ecdysozoa</taxon>
        <taxon>Arthropoda</taxon>
        <taxon>Hexapoda</taxon>
        <taxon>Insecta</taxon>
        <taxon>Pterygota</taxon>
        <taxon>Neoptera</taxon>
        <taxon>Endopterygota</taxon>
        <taxon>Coleoptera</taxon>
        <taxon>Polyphaga</taxon>
        <taxon>Cucujiformia</taxon>
        <taxon>Chrysomeloidea</taxon>
        <taxon>Chrysomelidae</taxon>
        <taxon>Bruchinae</taxon>
        <taxon>Bruchini</taxon>
        <taxon>Acanthoscelides</taxon>
    </lineage>
</organism>
<proteinExistence type="predicted"/>
<evidence type="ECO:0000313" key="2">
    <source>
        <dbReference type="Proteomes" id="UP001152888"/>
    </source>
</evidence>
<sequence>MISPGSSPAVFVATFLWWCPLPGPHRCLPGKVPLPTIHRQHFQPHQQTATYGTASQRRSQSLISANKGLPPLRYLRYQKAVPC</sequence>
<accession>A0A9P0MF45</accession>
<reference evidence="1" key="1">
    <citation type="submission" date="2022-03" db="EMBL/GenBank/DDBJ databases">
        <authorList>
            <person name="Sayadi A."/>
        </authorList>
    </citation>
    <scope>NUCLEOTIDE SEQUENCE</scope>
</reference>
<dbReference type="AlphaFoldDB" id="A0A9P0MF45"/>
<evidence type="ECO:0000313" key="1">
    <source>
        <dbReference type="EMBL" id="CAH2014926.1"/>
    </source>
</evidence>
<name>A0A9P0MF45_ACAOB</name>
<comment type="caution">
    <text evidence="1">The sequence shown here is derived from an EMBL/GenBank/DDBJ whole genome shotgun (WGS) entry which is preliminary data.</text>
</comment>
<gene>
    <name evidence="1" type="ORF">ACAOBT_LOCUS34398</name>
</gene>
<dbReference type="Proteomes" id="UP001152888">
    <property type="component" value="Unassembled WGS sequence"/>
</dbReference>
<protein>
    <submittedName>
        <fullName evidence="1">Uncharacterized protein</fullName>
    </submittedName>
</protein>
<dbReference type="EMBL" id="CAKOFQ010008570">
    <property type="protein sequence ID" value="CAH2014926.1"/>
    <property type="molecule type" value="Genomic_DNA"/>
</dbReference>